<dbReference type="Proteomes" id="UP001364224">
    <property type="component" value="Unassembled WGS sequence"/>
</dbReference>
<dbReference type="Pfam" id="PF00005">
    <property type="entry name" value="ABC_tran"/>
    <property type="match status" value="2"/>
</dbReference>
<evidence type="ECO:0000256" key="4">
    <source>
        <dbReference type="ARBA" id="ARBA00022475"/>
    </source>
</evidence>
<protein>
    <submittedName>
        <fullName evidence="12">Peptide/nickel transport system ATP-binding protein</fullName>
    </submittedName>
</protein>
<dbReference type="PROSITE" id="PS00211">
    <property type="entry name" value="ABC_TRANSPORTER_1"/>
    <property type="match status" value="2"/>
</dbReference>
<reference evidence="12 13" key="1">
    <citation type="submission" date="2024-02" db="EMBL/GenBank/DDBJ databases">
        <title>Adaptive strategies in a cosmopolitan and abundant soil bacterium.</title>
        <authorList>
            <person name="Carini P."/>
        </authorList>
    </citation>
    <scope>NUCLEOTIDE SEQUENCE [LARGE SCALE GENOMIC DNA]</scope>
    <source>
        <strain evidence="12 13">AZCC 1608</strain>
    </source>
</reference>
<dbReference type="PROSITE" id="PS50893">
    <property type="entry name" value="ABC_TRANSPORTER_2"/>
    <property type="match status" value="2"/>
</dbReference>
<evidence type="ECO:0000256" key="5">
    <source>
        <dbReference type="ARBA" id="ARBA00022519"/>
    </source>
</evidence>
<comment type="similarity">
    <text evidence="2">Belongs to the ABC transporter superfamily.</text>
</comment>
<dbReference type="InterPro" id="IPR017871">
    <property type="entry name" value="ABC_transporter-like_CS"/>
</dbReference>
<evidence type="ECO:0000313" key="12">
    <source>
        <dbReference type="EMBL" id="MEH2560231.1"/>
    </source>
</evidence>
<evidence type="ECO:0000256" key="8">
    <source>
        <dbReference type="ARBA" id="ARBA00022967"/>
    </source>
</evidence>
<keyword evidence="7 12" id="KW-0067">ATP-binding</keyword>
<dbReference type="NCBIfam" id="NF008453">
    <property type="entry name" value="PRK11308.1"/>
    <property type="match status" value="2"/>
</dbReference>
<keyword evidence="9" id="KW-0472">Membrane</keyword>
<dbReference type="InterPro" id="IPR027417">
    <property type="entry name" value="P-loop_NTPase"/>
</dbReference>
<dbReference type="InterPro" id="IPR003593">
    <property type="entry name" value="AAA+_ATPase"/>
</dbReference>
<comment type="function">
    <text evidence="10">Involved in beta-(1--&gt;2)glucan export. Transmembrane domains (TMD) form a pore in the inner membrane and the ATP-binding domain (NBD) is responsible for energy generation.</text>
</comment>
<gene>
    <name evidence="12" type="ORF">V1286_007760</name>
</gene>
<keyword evidence="3" id="KW-0813">Transport</keyword>
<feature type="domain" description="ABC transporter" evidence="11">
    <location>
        <begin position="353"/>
        <end position="602"/>
    </location>
</feature>
<dbReference type="Pfam" id="PF08352">
    <property type="entry name" value="oligo_HPY"/>
    <property type="match status" value="2"/>
</dbReference>
<evidence type="ECO:0000256" key="1">
    <source>
        <dbReference type="ARBA" id="ARBA00004417"/>
    </source>
</evidence>
<dbReference type="SMART" id="SM00382">
    <property type="entry name" value="AAA"/>
    <property type="match status" value="2"/>
</dbReference>
<evidence type="ECO:0000256" key="6">
    <source>
        <dbReference type="ARBA" id="ARBA00022741"/>
    </source>
</evidence>
<dbReference type="GO" id="GO:0005524">
    <property type="term" value="F:ATP binding"/>
    <property type="evidence" value="ECO:0007669"/>
    <property type="project" value="UniProtKB-KW"/>
</dbReference>
<dbReference type="SUPFAM" id="SSF52540">
    <property type="entry name" value="P-loop containing nucleoside triphosphate hydrolases"/>
    <property type="match status" value="2"/>
</dbReference>
<feature type="domain" description="ABC transporter" evidence="11">
    <location>
        <begin position="2"/>
        <end position="251"/>
    </location>
</feature>
<dbReference type="PANTHER" id="PTHR43297:SF14">
    <property type="entry name" value="ATPASE AAA-TYPE CORE DOMAIN-CONTAINING PROTEIN"/>
    <property type="match status" value="1"/>
</dbReference>
<keyword evidence="13" id="KW-1185">Reference proteome</keyword>
<accession>A0ABU8BNU4</accession>
<keyword evidence="8" id="KW-1278">Translocase</keyword>
<keyword evidence="6" id="KW-0547">Nucleotide-binding</keyword>
<sequence>MLSITNLTLTARLGGQRVEVLRDVSLKLERGKVLGLVGESGAGKSMIGRVIAGHIPTGFEVSKGRIVFEDTDLLALNRKAWRRLLGRRIAFVPQEPLTALNPVETIGQTFAEHLTHLGVPAAERRPLMLRQLDSVHLPNPNELIHRYPHELSGGQCQRVLIAMAFAANPALIVADEPTTALDVVSQATVLRLLAEQRRIHQTAMLLITHDLRLASHVCDDIVVLYAGEQVEYGQATEVLRRSRHPYTWALDRATPNVHGPQRQLPALAGQMPGVSALGGISGCRFAARCSQSQTACMAQPPALAECASRHWVRCIYPREVSAGARTAADEGSATTATSGWSAPRGDAAAPSLVELQDATLRYTARRGVLGQRKVHNVAVNRLSLKVQPGQFVGIVGESGSGKSSVARLIVGAESLTSGRLLIDGQERVGAKALRLTREHVQMIFQDPHSALNPRRSVYRLLTQAYESDHMASKRHPRQERAHELLNDVGLPLDALMRFPSQLSGGQKQRVNIGRALCVMPRLVVADEIVSGLDVSVQAQVLNLLIELGRRHGIALVLISHDLSVVRYLCSRVVVMQHGNVVEQGNTEEVFANPQHPYTRLLLASVPPADPSIAWPPEIAVA</sequence>
<evidence type="ECO:0000313" key="13">
    <source>
        <dbReference type="Proteomes" id="UP001364224"/>
    </source>
</evidence>
<keyword evidence="4" id="KW-1003">Cell membrane</keyword>
<evidence type="ECO:0000256" key="9">
    <source>
        <dbReference type="ARBA" id="ARBA00023136"/>
    </source>
</evidence>
<dbReference type="InterPro" id="IPR003439">
    <property type="entry name" value="ABC_transporter-like_ATP-bd"/>
</dbReference>
<dbReference type="InterPro" id="IPR050388">
    <property type="entry name" value="ABC_Ni/Peptide_Import"/>
</dbReference>
<dbReference type="NCBIfam" id="TIGR01727">
    <property type="entry name" value="oligo_HPY"/>
    <property type="match status" value="1"/>
</dbReference>
<organism evidence="12 13">
    <name type="scientific">Bradyrhizobium algeriense</name>
    <dbReference type="NCBI Taxonomy" id="634784"/>
    <lineage>
        <taxon>Bacteria</taxon>
        <taxon>Pseudomonadati</taxon>
        <taxon>Pseudomonadota</taxon>
        <taxon>Alphaproteobacteria</taxon>
        <taxon>Hyphomicrobiales</taxon>
        <taxon>Nitrobacteraceae</taxon>
        <taxon>Bradyrhizobium</taxon>
    </lineage>
</organism>
<evidence type="ECO:0000259" key="11">
    <source>
        <dbReference type="PROSITE" id="PS50893"/>
    </source>
</evidence>
<dbReference type="RefSeq" id="WP_334489187.1">
    <property type="nucleotide sequence ID" value="NZ_JAZHRV010000001.1"/>
</dbReference>
<evidence type="ECO:0000256" key="10">
    <source>
        <dbReference type="ARBA" id="ARBA00024722"/>
    </source>
</evidence>
<dbReference type="NCBIfam" id="NF007739">
    <property type="entry name" value="PRK10419.1"/>
    <property type="match status" value="2"/>
</dbReference>
<dbReference type="InterPro" id="IPR013563">
    <property type="entry name" value="Oligopep_ABC_C"/>
</dbReference>
<evidence type="ECO:0000256" key="7">
    <source>
        <dbReference type="ARBA" id="ARBA00022840"/>
    </source>
</evidence>
<dbReference type="Gene3D" id="3.40.50.300">
    <property type="entry name" value="P-loop containing nucleotide triphosphate hydrolases"/>
    <property type="match status" value="2"/>
</dbReference>
<dbReference type="CDD" id="cd03257">
    <property type="entry name" value="ABC_NikE_OppD_transporters"/>
    <property type="match status" value="2"/>
</dbReference>
<dbReference type="PANTHER" id="PTHR43297">
    <property type="entry name" value="OLIGOPEPTIDE TRANSPORT ATP-BINDING PROTEIN APPD"/>
    <property type="match status" value="1"/>
</dbReference>
<proteinExistence type="inferred from homology"/>
<dbReference type="EMBL" id="JAZHRV010000001">
    <property type="protein sequence ID" value="MEH2560231.1"/>
    <property type="molecule type" value="Genomic_DNA"/>
</dbReference>
<evidence type="ECO:0000256" key="3">
    <source>
        <dbReference type="ARBA" id="ARBA00022448"/>
    </source>
</evidence>
<comment type="caution">
    <text evidence="12">The sequence shown here is derived from an EMBL/GenBank/DDBJ whole genome shotgun (WGS) entry which is preliminary data.</text>
</comment>
<keyword evidence="5" id="KW-0997">Cell inner membrane</keyword>
<evidence type="ECO:0000256" key="2">
    <source>
        <dbReference type="ARBA" id="ARBA00005417"/>
    </source>
</evidence>
<name>A0ABU8BNU4_9BRAD</name>
<comment type="subcellular location">
    <subcellularLocation>
        <location evidence="1">Cell inner membrane</location>
        <topology evidence="1">Peripheral membrane protein</topology>
    </subcellularLocation>
</comment>